<dbReference type="InterPro" id="IPR011009">
    <property type="entry name" value="Kinase-like_dom_sf"/>
</dbReference>
<keyword evidence="8 10" id="KW-0472">Membrane</keyword>
<feature type="chain" id="PRO_5042986751" description="Protein kinase domain-containing protein" evidence="11">
    <location>
        <begin position="25"/>
        <end position="787"/>
    </location>
</feature>
<dbReference type="Pfam" id="PF08263">
    <property type="entry name" value="LRRNT_2"/>
    <property type="match status" value="1"/>
</dbReference>
<comment type="caution">
    <text evidence="13">The sequence shown here is derived from an EMBL/GenBank/DDBJ whole genome shotgun (WGS) entry which is preliminary data.</text>
</comment>
<gene>
    <name evidence="13" type="ORF">SAY87_020944</name>
</gene>
<keyword evidence="2" id="KW-0597">Phosphoprotein</keyword>
<proteinExistence type="predicted"/>
<keyword evidence="4 10" id="KW-0812">Transmembrane</keyword>
<dbReference type="InterPro" id="IPR032675">
    <property type="entry name" value="LRR_dom_sf"/>
</dbReference>
<evidence type="ECO:0000256" key="7">
    <source>
        <dbReference type="ARBA" id="ARBA00022989"/>
    </source>
</evidence>
<feature type="transmembrane region" description="Helical" evidence="10">
    <location>
        <begin position="354"/>
        <end position="376"/>
    </location>
</feature>
<keyword evidence="7 10" id="KW-1133">Transmembrane helix</keyword>
<dbReference type="Proteomes" id="UP001345219">
    <property type="component" value="Chromosome 16"/>
</dbReference>
<comment type="subcellular location">
    <subcellularLocation>
        <location evidence="1">Membrane</location>
        <topology evidence="1">Single-pass membrane protein</topology>
    </subcellularLocation>
</comment>
<dbReference type="SUPFAM" id="SSF52058">
    <property type="entry name" value="L domain-like"/>
    <property type="match status" value="1"/>
</dbReference>
<dbReference type="Pfam" id="PF00560">
    <property type="entry name" value="LRR_1"/>
    <property type="match status" value="5"/>
</dbReference>
<evidence type="ECO:0000256" key="4">
    <source>
        <dbReference type="ARBA" id="ARBA00022692"/>
    </source>
</evidence>
<sequence>MAPDGSWWRVLAFGLLFFCPLGEALTPDGILLLSFKYVILSDPLSVLHSWNYDDENPCSWNGVTCSPVGDPVTSPAGTLQRVTGLALPESHLLGSIPQELGQVEHLASLDLSGNLLNGSLPESLFNNSSLQFLSLSNNVISGELSGAIAGGLKSLRSLNLSDNAFSGEIPEAIASLQNLTVVSLRNNYFSGNVPGGLASVEVLDLSSNILNGSLPANFGGGALRYLNLSYNKISGPIPAEFGAHIPRNATIDLSFNNLSGAVPESLNRLDQKTGFLAGNPDLCGKPLKILCSIPSTLSAPPNISSTSPAIAVIPKPVDGGSTTSESEPSKSSTRGTTSGPPDSQAGRRLNPGTIVGIAFGDLAGIVVIALVILYVYQLRKRKAKATVASEQKPTNCDNKPSLSEAAIITQAPELRKPGAPTWSCLTMKAEETSEATSTSESDQEEDKDEAINDQVNGAVNEKGGSLVTVDGDTELELDTLLKASAYILGGSGGSIVYKAVFHNGTAYAVRRIGEKGVERFKDFEGHVRAVAKLRHPNLVRVRGFYWGDDDKLVIYDYVPNGNLSNIAYRNKGVSSPFHLPLGARMKIARGVARGLAYIHDKKQVHGNVKPNNILLGPDMEPVISDLGLDRLVIGNQSGLKLGTGSTRQLGSQRFNHSSAREGLQHEGPSPYTATSTVSPYHAPESLKNVRPSPKWDVYSYGVVLLELLTGRILTELELSQWATTVAGSASEDRTRALRIIDPALRADVAVREEVTMAYLKLGFSCASLAPQKRPSMKEALQVLEKLG</sequence>
<dbReference type="FunFam" id="3.80.10.10:FF:000400">
    <property type="entry name" value="Nuclear pore complex protein NUP107"/>
    <property type="match status" value="1"/>
</dbReference>
<dbReference type="InterPro" id="IPR046959">
    <property type="entry name" value="PRK1-6/SRF4-like"/>
</dbReference>
<dbReference type="PANTHER" id="PTHR48007">
    <property type="entry name" value="LEUCINE-RICH REPEAT RECEPTOR-LIKE PROTEIN KINASE PXC1"/>
    <property type="match status" value="1"/>
</dbReference>
<evidence type="ECO:0000256" key="10">
    <source>
        <dbReference type="SAM" id="Phobius"/>
    </source>
</evidence>
<evidence type="ECO:0000313" key="13">
    <source>
        <dbReference type="EMBL" id="KAK4752146.1"/>
    </source>
</evidence>
<feature type="region of interest" description="Disordered" evidence="9">
    <location>
        <begin position="308"/>
        <end position="349"/>
    </location>
</feature>
<feature type="signal peptide" evidence="11">
    <location>
        <begin position="1"/>
        <end position="24"/>
    </location>
</feature>
<evidence type="ECO:0000259" key="12">
    <source>
        <dbReference type="PROSITE" id="PS50011"/>
    </source>
</evidence>
<dbReference type="Gene3D" id="1.10.510.10">
    <property type="entry name" value="Transferase(Phosphotransferase) domain 1"/>
    <property type="match status" value="1"/>
</dbReference>
<dbReference type="InterPro" id="IPR013210">
    <property type="entry name" value="LRR_N_plant-typ"/>
</dbReference>
<dbReference type="PANTHER" id="PTHR48007:SF47">
    <property type="entry name" value="PROTEIN KINASE DOMAIN-CONTAINING PROTEIN"/>
    <property type="match status" value="1"/>
</dbReference>
<dbReference type="InterPro" id="IPR000719">
    <property type="entry name" value="Prot_kinase_dom"/>
</dbReference>
<evidence type="ECO:0000256" key="3">
    <source>
        <dbReference type="ARBA" id="ARBA00022614"/>
    </source>
</evidence>
<evidence type="ECO:0000256" key="9">
    <source>
        <dbReference type="SAM" id="MobiDB-lite"/>
    </source>
</evidence>
<keyword evidence="3" id="KW-0433">Leucine-rich repeat</keyword>
<keyword evidence="5 11" id="KW-0732">Signal</keyword>
<dbReference type="GO" id="GO:0004672">
    <property type="term" value="F:protein kinase activity"/>
    <property type="evidence" value="ECO:0007669"/>
    <property type="project" value="InterPro"/>
</dbReference>
<keyword evidence="6" id="KW-0677">Repeat</keyword>
<evidence type="ECO:0000256" key="1">
    <source>
        <dbReference type="ARBA" id="ARBA00004167"/>
    </source>
</evidence>
<organism evidence="13 14">
    <name type="scientific">Trapa incisa</name>
    <dbReference type="NCBI Taxonomy" id="236973"/>
    <lineage>
        <taxon>Eukaryota</taxon>
        <taxon>Viridiplantae</taxon>
        <taxon>Streptophyta</taxon>
        <taxon>Embryophyta</taxon>
        <taxon>Tracheophyta</taxon>
        <taxon>Spermatophyta</taxon>
        <taxon>Magnoliopsida</taxon>
        <taxon>eudicotyledons</taxon>
        <taxon>Gunneridae</taxon>
        <taxon>Pentapetalae</taxon>
        <taxon>rosids</taxon>
        <taxon>malvids</taxon>
        <taxon>Myrtales</taxon>
        <taxon>Lythraceae</taxon>
        <taxon>Trapa</taxon>
    </lineage>
</organism>
<dbReference type="GO" id="GO:0005524">
    <property type="term" value="F:ATP binding"/>
    <property type="evidence" value="ECO:0007669"/>
    <property type="project" value="InterPro"/>
</dbReference>
<dbReference type="AlphaFoldDB" id="A0AAN7PQ69"/>
<protein>
    <recommendedName>
        <fullName evidence="12">Protein kinase domain-containing protein</fullName>
    </recommendedName>
</protein>
<dbReference type="PROSITE" id="PS50011">
    <property type="entry name" value="PROTEIN_KINASE_DOM"/>
    <property type="match status" value="1"/>
</dbReference>
<name>A0AAN7PQ69_9MYRT</name>
<dbReference type="EMBL" id="JAXIOK010000016">
    <property type="protein sequence ID" value="KAK4752146.1"/>
    <property type="molecule type" value="Genomic_DNA"/>
</dbReference>
<evidence type="ECO:0000256" key="6">
    <source>
        <dbReference type="ARBA" id="ARBA00022737"/>
    </source>
</evidence>
<reference evidence="13 14" key="1">
    <citation type="journal article" date="2023" name="Hortic Res">
        <title>Pangenome of water caltrop reveals structural variations and asymmetric subgenome divergence after allopolyploidization.</title>
        <authorList>
            <person name="Zhang X."/>
            <person name="Chen Y."/>
            <person name="Wang L."/>
            <person name="Yuan Y."/>
            <person name="Fang M."/>
            <person name="Shi L."/>
            <person name="Lu R."/>
            <person name="Comes H.P."/>
            <person name="Ma Y."/>
            <person name="Chen Y."/>
            <person name="Huang G."/>
            <person name="Zhou Y."/>
            <person name="Zheng Z."/>
            <person name="Qiu Y."/>
        </authorList>
    </citation>
    <scope>NUCLEOTIDE SEQUENCE [LARGE SCALE GENOMIC DNA]</scope>
    <source>
        <tissue evidence="13">Roots</tissue>
    </source>
</reference>
<accession>A0AAN7PQ69</accession>
<dbReference type="InterPro" id="IPR001611">
    <property type="entry name" value="Leu-rich_rpt"/>
</dbReference>
<keyword evidence="14" id="KW-1185">Reference proteome</keyword>
<feature type="domain" description="Protein kinase" evidence="12">
    <location>
        <begin position="482"/>
        <end position="786"/>
    </location>
</feature>
<evidence type="ECO:0000256" key="5">
    <source>
        <dbReference type="ARBA" id="ARBA00022729"/>
    </source>
</evidence>
<dbReference type="Gene3D" id="3.30.200.20">
    <property type="entry name" value="Phosphorylase Kinase, domain 1"/>
    <property type="match status" value="1"/>
</dbReference>
<dbReference type="Gene3D" id="3.80.10.10">
    <property type="entry name" value="Ribonuclease Inhibitor"/>
    <property type="match status" value="2"/>
</dbReference>
<dbReference type="FunFam" id="3.80.10.10:FF:000722">
    <property type="entry name" value="Leucine-rich repeat receptor-like protein kinase"/>
    <property type="match status" value="1"/>
</dbReference>
<dbReference type="GO" id="GO:0016020">
    <property type="term" value="C:membrane"/>
    <property type="evidence" value="ECO:0007669"/>
    <property type="project" value="UniProtKB-SubCell"/>
</dbReference>
<evidence type="ECO:0000256" key="2">
    <source>
        <dbReference type="ARBA" id="ARBA00022553"/>
    </source>
</evidence>
<feature type="compositionally biased region" description="Polar residues" evidence="9">
    <location>
        <begin position="643"/>
        <end position="657"/>
    </location>
</feature>
<dbReference type="SUPFAM" id="SSF56112">
    <property type="entry name" value="Protein kinase-like (PK-like)"/>
    <property type="match status" value="1"/>
</dbReference>
<evidence type="ECO:0000313" key="14">
    <source>
        <dbReference type="Proteomes" id="UP001345219"/>
    </source>
</evidence>
<feature type="compositionally biased region" description="Low complexity" evidence="9">
    <location>
        <begin position="321"/>
        <end position="333"/>
    </location>
</feature>
<dbReference type="Pfam" id="PF00069">
    <property type="entry name" value="Pkinase"/>
    <property type="match status" value="1"/>
</dbReference>
<feature type="region of interest" description="Disordered" evidence="9">
    <location>
        <begin position="430"/>
        <end position="449"/>
    </location>
</feature>
<evidence type="ECO:0000256" key="11">
    <source>
        <dbReference type="SAM" id="SignalP"/>
    </source>
</evidence>
<feature type="region of interest" description="Disordered" evidence="9">
    <location>
        <begin position="643"/>
        <end position="678"/>
    </location>
</feature>
<evidence type="ECO:0000256" key="8">
    <source>
        <dbReference type="ARBA" id="ARBA00023136"/>
    </source>
</evidence>